<comment type="caution">
    <text evidence="1">The sequence shown here is derived from an EMBL/GenBank/DDBJ whole genome shotgun (WGS) entry which is preliminary data.</text>
</comment>
<reference evidence="1" key="1">
    <citation type="submission" date="2012-02" db="EMBL/GenBank/DDBJ databases">
        <title>Whole genome shotgun sequence of Gordonia otitidis NBRC 100426.</title>
        <authorList>
            <person name="Yoshida I."/>
            <person name="Hosoyama A."/>
            <person name="Tsuchikane K."/>
            <person name="Katsumata H."/>
            <person name="Yamazaki S."/>
            <person name="Fujita N."/>
        </authorList>
    </citation>
    <scope>NUCLEOTIDE SEQUENCE [LARGE SCALE GENOMIC DNA]</scope>
    <source>
        <strain evidence="1">NBRC 100426</strain>
    </source>
</reference>
<accession>H5TNK4</accession>
<dbReference type="EMBL" id="BAFB01000135">
    <property type="protein sequence ID" value="GAB35062.1"/>
    <property type="molecule type" value="Genomic_DNA"/>
</dbReference>
<sequence length="120" mass="14225">RENWYDFAAIEREVIDAVREHRRWLPRLWDPVRDRSYRDHREAATDHQILVLAGPMLRTHGLDLDLTIHLAMSEGALRRRTPHDEHWTIAPLLDDEKDATPADIEVRYDHPDRPAIARRP</sequence>
<feature type="non-terminal residue" evidence="1">
    <location>
        <position position="1"/>
    </location>
</feature>
<gene>
    <name evidence="1" type="ORF">GOOTI_135_00140</name>
</gene>
<organism evidence="1 2">
    <name type="scientific">Gordonia otitidis (strain DSM 44809 / CCUG 52243 / JCM 12355 / NBRC 100426 / IFM 10032)</name>
    <dbReference type="NCBI Taxonomy" id="1108044"/>
    <lineage>
        <taxon>Bacteria</taxon>
        <taxon>Bacillati</taxon>
        <taxon>Actinomycetota</taxon>
        <taxon>Actinomycetes</taxon>
        <taxon>Mycobacteriales</taxon>
        <taxon>Gordoniaceae</taxon>
        <taxon>Gordonia</taxon>
    </lineage>
</organism>
<name>H5TNK4_GORO1</name>
<keyword evidence="2" id="KW-1185">Reference proteome</keyword>
<evidence type="ECO:0000313" key="1">
    <source>
        <dbReference type="EMBL" id="GAB35062.1"/>
    </source>
</evidence>
<evidence type="ECO:0000313" key="2">
    <source>
        <dbReference type="Proteomes" id="UP000005038"/>
    </source>
</evidence>
<proteinExistence type="predicted"/>
<protein>
    <submittedName>
        <fullName evidence="1">Uncharacterized protein</fullName>
    </submittedName>
</protein>
<dbReference type="Proteomes" id="UP000005038">
    <property type="component" value="Unassembled WGS sequence"/>
</dbReference>
<dbReference type="AlphaFoldDB" id="H5TNK4"/>
<dbReference type="STRING" id="1108044.GOOTI_135_00140"/>